<gene>
    <name evidence="6" type="ORF">QWZ10_23055</name>
</gene>
<comment type="subcellular location">
    <subcellularLocation>
        <location evidence="5">Cell membrane</location>
        <topology evidence="5">Multi-pass membrane protein</topology>
    </subcellularLocation>
    <subcellularLocation>
        <location evidence="1">Membrane</location>
        <topology evidence="1">Multi-pass membrane protein</topology>
    </subcellularLocation>
</comment>
<feature type="transmembrane region" description="Helical" evidence="5">
    <location>
        <begin position="81"/>
        <end position="100"/>
    </location>
</feature>
<feature type="transmembrane region" description="Helical" evidence="5">
    <location>
        <begin position="145"/>
        <end position="167"/>
    </location>
</feature>
<keyword evidence="7" id="KW-1185">Reference proteome</keyword>
<dbReference type="PANTHER" id="PTHR43701:SF2">
    <property type="entry name" value="MEMBRANE TRANSPORTER PROTEIN YJNA-RELATED"/>
    <property type="match status" value="1"/>
</dbReference>
<keyword evidence="4 5" id="KW-0472">Membrane</keyword>
<name>A0ABT8DC65_9RHOB</name>
<dbReference type="EMBL" id="JAUFRC010000003">
    <property type="protein sequence ID" value="MDN3713936.1"/>
    <property type="molecule type" value="Genomic_DNA"/>
</dbReference>
<reference evidence="7" key="1">
    <citation type="journal article" date="2019" name="Int. J. Syst. Evol. Microbiol.">
        <title>The Global Catalogue of Microorganisms (GCM) 10K type strain sequencing project: providing services to taxonomists for standard genome sequencing and annotation.</title>
        <authorList>
            <consortium name="The Broad Institute Genomics Platform"/>
            <consortium name="The Broad Institute Genome Sequencing Center for Infectious Disease"/>
            <person name="Wu L."/>
            <person name="Ma J."/>
        </authorList>
    </citation>
    <scope>NUCLEOTIDE SEQUENCE [LARGE SCALE GENOMIC DNA]</scope>
    <source>
        <strain evidence="7">CECT 8482</strain>
    </source>
</reference>
<sequence length="259" mass="26432">MITFLALFLAGLFGGLLLGMIGVGMALVAVPVLTFSLPHLGVPPDLAPTVALATSMGIVTIGSVSSVVTHNRLGNIDWSSFRMIVPFSLIGVLAGSVLVTRLPADMLKLIFAAFLIFVGLKMLLSRKQRVQDRPVSAATYRAAGAAIGFAGALIGAGGGVFMVPFLSGRGWKMVRAVATSATIGLPVTVAGAVFTRCGRSGVDAPMLGTLHIEALLGIGFGSLIGAPFGARLASRVPGALLKRGFAVVLLILAVGLVLG</sequence>
<feature type="transmembrane region" description="Helical" evidence="5">
    <location>
        <begin position="106"/>
        <end position="124"/>
    </location>
</feature>
<keyword evidence="3 5" id="KW-1133">Transmembrane helix</keyword>
<evidence type="ECO:0000313" key="6">
    <source>
        <dbReference type="EMBL" id="MDN3713936.1"/>
    </source>
</evidence>
<proteinExistence type="inferred from homology"/>
<evidence type="ECO:0000256" key="2">
    <source>
        <dbReference type="ARBA" id="ARBA00022692"/>
    </source>
</evidence>
<evidence type="ECO:0000256" key="3">
    <source>
        <dbReference type="ARBA" id="ARBA00022989"/>
    </source>
</evidence>
<accession>A0ABT8DC65</accession>
<keyword evidence="5" id="KW-1003">Cell membrane</keyword>
<evidence type="ECO:0000256" key="1">
    <source>
        <dbReference type="ARBA" id="ARBA00004141"/>
    </source>
</evidence>
<protein>
    <recommendedName>
        <fullName evidence="5">Probable membrane transporter protein</fullName>
    </recommendedName>
</protein>
<evidence type="ECO:0000256" key="5">
    <source>
        <dbReference type="RuleBase" id="RU363041"/>
    </source>
</evidence>
<evidence type="ECO:0000313" key="7">
    <source>
        <dbReference type="Proteomes" id="UP001243846"/>
    </source>
</evidence>
<comment type="caution">
    <text evidence="6">The sequence shown here is derived from an EMBL/GenBank/DDBJ whole genome shotgun (WGS) entry which is preliminary data.</text>
</comment>
<keyword evidence="2 5" id="KW-0812">Transmembrane</keyword>
<organism evidence="6 7">
    <name type="scientific">Paracoccus cavernae</name>
    <dbReference type="NCBI Taxonomy" id="1571207"/>
    <lineage>
        <taxon>Bacteria</taxon>
        <taxon>Pseudomonadati</taxon>
        <taxon>Pseudomonadota</taxon>
        <taxon>Alphaproteobacteria</taxon>
        <taxon>Rhodobacterales</taxon>
        <taxon>Paracoccaceae</taxon>
        <taxon>Paracoccus</taxon>
    </lineage>
</organism>
<dbReference type="Proteomes" id="UP001243846">
    <property type="component" value="Unassembled WGS sequence"/>
</dbReference>
<evidence type="ECO:0000256" key="4">
    <source>
        <dbReference type="ARBA" id="ARBA00023136"/>
    </source>
</evidence>
<dbReference type="InterPro" id="IPR051598">
    <property type="entry name" value="TSUP/Inactive_protease-like"/>
</dbReference>
<dbReference type="RefSeq" id="WP_377731682.1">
    <property type="nucleotide sequence ID" value="NZ_JBHSVP010000003.1"/>
</dbReference>
<dbReference type="InterPro" id="IPR002781">
    <property type="entry name" value="TM_pro_TauE-like"/>
</dbReference>
<comment type="similarity">
    <text evidence="5">Belongs to the 4-toluene sulfonate uptake permease (TSUP) (TC 2.A.102) family.</text>
</comment>
<feature type="transmembrane region" description="Helical" evidence="5">
    <location>
        <begin position="240"/>
        <end position="258"/>
    </location>
</feature>
<feature type="transmembrane region" description="Helical" evidence="5">
    <location>
        <begin position="173"/>
        <end position="194"/>
    </location>
</feature>
<feature type="transmembrane region" description="Helical" evidence="5">
    <location>
        <begin position="50"/>
        <end position="69"/>
    </location>
</feature>
<feature type="transmembrane region" description="Helical" evidence="5">
    <location>
        <begin position="206"/>
        <end position="228"/>
    </location>
</feature>
<dbReference type="Pfam" id="PF01925">
    <property type="entry name" value="TauE"/>
    <property type="match status" value="1"/>
</dbReference>
<dbReference type="PANTHER" id="PTHR43701">
    <property type="entry name" value="MEMBRANE TRANSPORTER PROTEIN MJ0441-RELATED"/>
    <property type="match status" value="1"/>
</dbReference>